<accession>A0ABS6LXU8</accession>
<proteinExistence type="predicted"/>
<reference evidence="2 3" key="1">
    <citation type="submission" date="2021-03" db="EMBL/GenBank/DDBJ databases">
        <title>Five novel Rahnella species.</title>
        <authorList>
            <person name="Brady C."/>
            <person name="Asselin J."/>
            <person name="Beer S."/>
            <person name="Bruberg M.B."/>
            <person name="Crampton B."/>
            <person name="Venter S."/>
            <person name="Arnold D."/>
            <person name="Denman S."/>
        </authorList>
    </citation>
    <scope>NUCLEOTIDE SEQUENCE [LARGE SCALE GENOMIC DNA]</scope>
    <source>
        <strain evidence="2 3">H11b</strain>
    </source>
</reference>
<comment type="caution">
    <text evidence="2">The sequence shown here is derived from an EMBL/GenBank/DDBJ whole genome shotgun (WGS) entry which is preliminary data.</text>
</comment>
<keyword evidence="3" id="KW-1185">Reference proteome</keyword>
<dbReference type="EMBL" id="JAFMOW010000065">
    <property type="protein sequence ID" value="MBU9856918.1"/>
    <property type="molecule type" value="Genomic_DNA"/>
</dbReference>
<dbReference type="InterPro" id="IPR041687">
    <property type="entry name" value="HTH_46"/>
</dbReference>
<gene>
    <name evidence="2" type="ORF">J1778_16730</name>
</gene>
<sequence>MKPFFTDNYSVRDKKPLKEIEILIEHLSPDSKILQTNVRDSLSYSADKEKNCFLLHSGSVMLHRKVDGMVLNSESAPYVFGISTQYTDPDYLFIRIHEHSQVSVLPVEQANQIISACNLWRSLAQLLIYTATRVYDHCAKICALSSYEIICYQLYELMYEPEDVRNNITVASYVMNRTFLSRSTIMKILAQLKAGGYIGMEKGILKTINRIPSRY</sequence>
<evidence type="ECO:0000313" key="3">
    <source>
        <dbReference type="Proteomes" id="UP000734343"/>
    </source>
</evidence>
<organism evidence="2 3">
    <name type="scientific">Rahnella bonaserana</name>
    <dbReference type="NCBI Taxonomy" id="2816248"/>
    <lineage>
        <taxon>Bacteria</taxon>
        <taxon>Pseudomonadati</taxon>
        <taxon>Pseudomonadota</taxon>
        <taxon>Gammaproteobacteria</taxon>
        <taxon>Enterobacterales</taxon>
        <taxon>Yersiniaceae</taxon>
        <taxon>Rahnella</taxon>
    </lineage>
</organism>
<evidence type="ECO:0000259" key="1">
    <source>
        <dbReference type="Pfam" id="PF15977"/>
    </source>
</evidence>
<feature type="domain" description="IprA winged helix-turn-helix" evidence="1">
    <location>
        <begin position="146"/>
        <end position="213"/>
    </location>
</feature>
<evidence type="ECO:0000313" key="2">
    <source>
        <dbReference type="EMBL" id="MBU9856918.1"/>
    </source>
</evidence>
<protein>
    <submittedName>
        <fullName evidence="2">Helix-turn-helix domain-containing protein</fullName>
    </submittedName>
</protein>
<dbReference type="Pfam" id="PF15977">
    <property type="entry name" value="HTH_46"/>
    <property type="match status" value="1"/>
</dbReference>
<name>A0ABS6LXU8_9GAMM</name>
<dbReference type="Proteomes" id="UP000734343">
    <property type="component" value="Unassembled WGS sequence"/>
</dbReference>